<dbReference type="AlphaFoldDB" id="A0A5A7RFD7"/>
<gene>
    <name evidence="1" type="ORF">STAS_33599</name>
</gene>
<protein>
    <submittedName>
        <fullName evidence="1">WD40 repeat protein</fullName>
    </submittedName>
</protein>
<evidence type="ECO:0000313" key="1">
    <source>
        <dbReference type="EMBL" id="GER55901.1"/>
    </source>
</evidence>
<accession>A0A5A7RFD7</accession>
<evidence type="ECO:0000313" key="2">
    <source>
        <dbReference type="Proteomes" id="UP000325081"/>
    </source>
</evidence>
<dbReference type="EMBL" id="BKCP01012292">
    <property type="protein sequence ID" value="GER55901.1"/>
    <property type="molecule type" value="Genomic_DNA"/>
</dbReference>
<keyword evidence="2" id="KW-1185">Reference proteome</keyword>
<dbReference type="Proteomes" id="UP000325081">
    <property type="component" value="Unassembled WGS sequence"/>
</dbReference>
<proteinExistence type="predicted"/>
<reference evidence="2" key="1">
    <citation type="journal article" date="2019" name="Curr. Biol.">
        <title>Genome Sequence of Striga asiatica Provides Insight into the Evolution of Plant Parasitism.</title>
        <authorList>
            <person name="Yoshida S."/>
            <person name="Kim S."/>
            <person name="Wafula E.K."/>
            <person name="Tanskanen J."/>
            <person name="Kim Y.M."/>
            <person name="Honaas L."/>
            <person name="Yang Z."/>
            <person name="Spallek T."/>
            <person name="Conn C.E."/>
            <person name="Ichihashi Y."/>
            <person name="Cheong K."/>
            <person name="Cui S."/>
            <person name="Der J.P."/>
            <person name="Gundlach H."/>
            <person name="Jiao Y."/>
            <person name="Hori C."/>
            <person name="Ishida J.K."/>
            <person name="Kasahara H."/>
            <person name="Kiba T."/>
            <person name="Kim M.S."/>
            <person name="Koo N."/>
            <person name="Laohavisit A."/>
            <person name="Lee Y.H."/>
            <person name="Lumba S."/>
            <person name="McCourt P."/>
            <person name="Mortimer J.C."/>
            <person name="Mutuku J.M."/>
            <person name="Nomura T."/>
            <person name="Sasaki-Sekimoto Y."/>
            <person name="Seto Y."/>
            <person name="Wang Y."/>
            <person name="Wakatake T."/>
            <person name="Sakakibara H."/>
            <person name="Demura T."/>
            <person name="Yamaguchi S."/>
            <person name="Yoneyama K."/>
            <person name="Manabe R.I."/>
            <person name="Nelson D.C."/>
            <person name="Schulman A.H."/>
            <person name="Timko M.P."/>
            <person name="dePamphilis C.W."/>
            <person name="Choi D."/>
            <person name="Shirasu K."/>
        </authorList>
    </citation>
    <scope>NUCLEOTIDE SEQUENCE [LARGE SCALE GENOMIC DNA]</scope>
    <source>
        <strain evidence="2">cv. UVA1</strain>
    </source>
</reference>
<comment type="caution">
    <text evidence="1">The sequence shown here is derived from an EMBL/GenBank/DDBJ whole genome shotgun (WGS) entry which is preliminary data.</text>
</comment>
<sequence length="120" mass="13902">MKGSGGTTIIMDNNKIVVLDIRFPTLLLVFRSDVPAGHPTGSEPSPDTSNGTFQFFFVLMYIPKYWMNNVLVINNVPNTFFRHHKTESNRGATYDTRKKRLNIHTHKQWSTLYIVRLNFQ</sequence>
<organism evidence="1 2">
    <name type="scientific">Striga asiatica</name>
    <name type="common">Asiatic witchweed</name>
    <name type="synonym">Buchnera asiatica</name>
    <dbReference type="NCBI Taxonomy" id="4170"/>
    <lineage>
        <taxon>Eukaryota</taxon>
        <taxon>Viridiplantae</taxon>
        <taxon>Streptophyta</taxon>
        <taxon>Embryophyta</taxon>
        <taxon>Tracheophyta</taxon>
        <taxon>Spermatophyta</taxon>
        <taxon>Magnoliopsida</taxon>
        <taxon>eudicotyledons</taxon>
        <taxon>Gunneridae</taxon>
        <taxon>Pentapetalae</taxon>
        <taxon>asterids</taxon>
        <taxon>lamiids</taxon>
        <taxon>Lamiales</taxon>
        <taxon>Orobanchaceae</taxon>
        <taxon>Buchnereae</taxon>
        <taxon>Striga</taxon>
    </lineage>
</organism>
<name>A0A5A7RFD7_STRAF</name>